<reference evidence="3" key="1">
    <citation type="submission" date="2015-03" db="EMBL/GenBank/DDBJ databases">
        <title>Luteipulveratus halotolerans sp. nov., a novel actinobacterium (Dermacoccaceae) from Sarawak, Malaysia.</title>
        <authorList>
            <person name="Juboi H."/>
            <person name="Basik A."/>
            <person name="Shamsul S.S."/>
            <person name="Arnold P."/>
            <person name="Schmitt E.K."/>
            <person name="Sanglier J.-J."/>
            <person name="Yeo T."/>
        </authorList>
    </citation>
    <scope>NUCLEOTIDE SEQUENCE [LARGE SCALE GENOMIC DNA]</scope>
    <source>
        <strain evidence="3">C296001</strain>
    </source>
</reference>
<gene>
    <name evidence="2" type="ORF">VV01_08255</name>
</gene>
<dbReference type="EMBL" id="LAIR01000002">
    <property type="protein sequence ID" value="KNX37139.1"/>
    <property type="molecule type" value="Genomic_DNA"/>
</dbReference>
<keyword evidence="2" id="KW-0547">Nucleotide-binding</keyword>
<dbReference type="GO" id="GO:0004386">
    <property type="term" value="F:helicase activity"/>
    <property type="evidence" value="ECO:0007669"/>
    <property type="project" value="UniProtKB-KW"/>
</dbReference>
<dbReference type="Pfam" id="PF13455">
    <property type="entry name" value="MUG113"/>
    <property type="match status" value="1"/>
</dbReference>
<dbReference type="RefSeq" id="WP_050669467.1">
    <property type="nucleotide sequence ID" value="NZ_LAIR01000002.1"/>
</dbReference>
<evidence type="ECO:0000313" key="3">
    <source>
        <dbReference type="Proteomes" id="UP000037397"/>
    </source>
</evidence>
<dbReference type="AlphaFoldDB" id="A0A0L6CHD9"/>
<keyword evidence="2" id="KW-0067">ATP-binding</keyword>
<dbReference type="SMART" id="SM00974">
    <property type="entry name" value="T5orf172"/>
    <property type="match status" value="1"/>
</dbReference>
<sequence>MSPEDALEAERAAPASLDDLLDSDVDGLLDAPVKQAKVTHTDRLERAFLEVVEFRRTQGRVPDSTTREIAERKLGARLDGILANEEKITALKHLDEFGLLEAPEAPESIDDLLGDDDLDLLGDESGLLDVSDLPVRRQVHDSGDVARREQAKDFEQFEPLFKQKHVELRAGASKLLPYSGMAQIVPGAFFVLNGVMLFIAEVGETEYKKSTARENKRERLRCIFENGTESSMYRQSLAIRLSDEDGQVVVQVELPEILDDDEVSGYIYVLRSLSSDPQIAELNHLHKIGFTRGSVEARIKNAEKSPTYLMAPVEVVASYRTYNTRASALENLLHRVFAEVRLDLTQADQKGRSYDPAEWYVVPRVVIDQAIDLIISGDIVNVVYDRSAERLVSRAPASHADD</sequence>
<protein>
    <submittedName>
        <fullName evidence="2">Helicase</fullName>
    </submittedName>
</protein>
<evidence type="ECO:0000259" key="1">
    <source>
        <dbReference type="SMART" id="SM00974"/>
    </source>
</evidence>
<accession>A0A0L6CHD9</accession>
<comment type="caution">
    <text evidence="2">The sequence shown here is derived from an EMBL/GenBank/DDBJ whole genome shotgun (WGS) entry which is preliminary data.</text>
</comment>
<dbReference type="STRING" id="1631356.VV01_08255"/>
<evidence type="ECO:0000313" key="2">
    <source>
        <dbReference type="EMBL" id="KNX37139.1"/>
    </source>
</evidence>
<keyword evidence="2" id="KW-0378">Hydrolase</keyword>
<feature type="domain" description="Bacteriophage T5 Orf172 DNA-binding" evidence="1">
    <location>
        <begin position="280"/>
        <end position="374"/>
    </location>
</feature>
<keyword evidence="3" id="KW-1185">Reference proteome</keyword>
<dbReference type="PATRIC" id="fig|1631356.3.peg.1603"/>
<name>A0A0L6CHD9_9MICO</name>
<dbReference type="OrthoDB" id="9814995at2"/>
<organism evidence="2 3">
    <name type="scientific">Luteipulveratus halotolerans</name>
    <dbReference type="NCBI Taxonomy" id="1631356"/>
    <lineage>
        <taxon>Bacteria</taxon>
        <taxon>Bacillati</taxon>
        <taxon>Actinomycetota</taxon>
        <taxon>Actinomycetes</taxon>
        <taxon>Micrococcales</taxon>
        <taxon>Dermacoccaceae</taxon>
        <taxon>Luteipulveratus</taxon>
    </lineage>
</organism>
<dbReference type="Proteomes" id="UP000037397">
    <property type="component" value="Unassembled WGS sequence"/>
</dbReference>
<dbReference type="InterPro" id="IPR018306">
    <property type="entry name" value="Phage_T5_Orf172_DNA-bd"/>
</dbReference>
<proteinExistence type="predicted"/>
<keyword evidence="2" id="KW-0347">Helicase</keyword>